<feature type="domain" description="Response regulatory" evidence="18">
    <location>
        <begin position="932"/>
        <end position="1052"/>
    </location>
</feature>
<evidence type="ECO:0000256" key="13">
    <source>
        <dbReference type="ARBA" id="ARBA00023136"/>
    </source>
</evidence>
<dbReference type="EMBL" id="FSRQ01000001">
    <property type="protein sequence ID" value="SIN82477.1"/>
    <property type="molecule type" value="Genomic_DNA"/>
</dbReference>
<evidence type="ECO:0000313" key="21">
    <source>
        <dbReference type="EMBL" id="SIN82477.1"/>
    </source>
</evidence>
<dbReference type="PROSITE" id="PS50112">
    <property type="entry name" value="PAS"/>
    <property type="match status" value="1"/>
</dbReference>
<dbReference type="InterPro" id="IPR000014">
    <property type="entry name" value="PAS"/>
</dbReference>
<evidence type="ECO:0000256" key="6">
    <source>
        <dbReference type="ARBA" id="ARBA00022679"/>
    </source>
</evidence>
<dbReference type="InterPro" id="IPR036097">
    <property type="entry name" value="HisK_dim/P_sf"/>
</dbReference>
<evidence type="ECO:0000256" key="10">
    <source>
        <dbReference type="ARBA" id="ARBA00022840"/>
    </source>
</evidence>
<keyword evidence="4" id="KW-1003">Cell membrane</keyword>
<evidence type="ECO:0000256" key="15">
    <source>
        <dbReference type="PROSITE-ProRule" id="PRU00110"/>
    </source>
</evidence>
<dbReference type="PANTHER" id="PTHR45339">
    <property type="entry name" value="HYBRID SIGNAL TRANSDUCTION HISTIDINE KINASE J"/>
    <property type="match status" value="1"/>
</dbReference>
<proteinExistence type="predicted"/>
<evidence type="ECO:0000259" key="18">
    <source>
        <dbReference type="PROSITE" id="PS50110"/>
    </source>
</evidence>
<evidence type="ECO:0000313" key="22">
    <source>
        <dbReference type="Proteomes" id="UP000184782"/>
    </source>
</evidence>
<dbReference type="InterPro" id="IPR011006">
    <property type="entry name" value="CheY-like_superfamily"/>
</dbReference>
<dbReference type="STRING" id="59733.SAMN05421769_0370"/>
<evidence type="ECO:0000256" key="3">
    <source>
        <dbReference type="ARBA" id="ARBA00012438"/>
    </source>
</evidence>
<dbReference type="NCBIfam" id="TIGR00229">
    <property type="entry name" value="sensory_box"/>
    <property type="match status" value="2"/>
</dbReference>
<dbReference type="CDD" id="cd00130">
    <property type="entry name" value="PAS"/>
    <property type="match status" value="1"/>
</dbReference>
<dbReference type="CDD" id="cd00082">
    <property type="entry name" value="HisKA"/>
    <property type="match status" value="1"/>
</dbReference>
<keyword evidence="5 16" id="KW-0597">Phosphoprotein</keyword>
<dbReference type="SMART" id="SM00387">
    <property type="entry name" value="HATPase_c"/>
    <property type="match status" value="1"/>
</dbReference>
<dbReference type="Gene3D" id="3.30.450.20">
    <property type="entry name" value="PAS domain"/>
    <property type="match status" value="4"/>
</dbReference>
<dbReference type="InterPro" id="IPR035965">
    <property type="entry name" value="PAS-like_dom_sf"/>
</dbReference>
<evidence type="ECO:0000256" key="5">
    <source>
        <dbReference type="ARBA" id="ARBA00022553"/>
    </source>
</evidence>
<dbReference type="EC" id="2.7.13.3" evidence="3"/>
<dbReference type="Gene3D" id="3.30.450.40">
    <property type="match status" value="1"/>
</dbReference>
<dbReference type="SUPFAM" id="SSF55781">
    <property type="entry name" value="GAF domain-like"/>
    <property type="match status" value="1"/>
</dbReference>
<dbReference type="InterPro" id="IPR004358">
    <property type="entry name" value="Sig_transdc_His_kin-like_C"/>
</dbReference>
<keyword evidence="12" id="KW-0902">Two-component regulatory system</keyword>
<dbReference type="PRINTS" id="PR00344">
    <property type="entry name" value="BCTRLSENSOR"/>
</dbReference>
<evidence type="ECO:0000256" key="16">
    <source>
        <dbReference type="PROSITE-ProRule" id="PRU00169"/>
    </source>
</evidence>
<keyword evidence="9" id="KW-0418">Kinase</keyword>
<dbReference type="PROSITE" id="PS50109">
    <property type="entry name" value="HIS_KIN"/>
    <property type="match status" value="1"/>
</dbReference>
<dbReference type="CDD" id="cd17546">
    <property type="entry name" value="REC_hyHK_CKI1_RcsC-like"/>
    <property type="match status" value="2"/>
</dbReference>
<dbReference type="SUPFAM" id="SSF55785">
    <property type="entry name" value="PYP-like sensor domain (PAS domain)"/>
    <property type="match status" value="4"/>
</dbReference>
<dbReference type="Pfam" id="PF08447">
    <property type="entry name" value="PAS_3"/>
    <property type="match status" value="1"/>
</dbReference>
<evidence type="ECO:0000256" key="11">
    <source>
        <dbReference type="ARBA" id="ARBA00022989"/>
    </source>
</evidence>
<dbReference type="PROSITE" id="PS50110">
    <property type="entry name" value="RESPONSE_REGULATORY"/>
    <property type="match status" value="2"/>
</dbReference>
<evidence type="ECO:0000256" key="12">
    <source>
        <dbReference type="ARBA" id="ARBA00023012"/>
    </source>
</evidence>
<feature type="domain" description="PAS" evidence="19">
    <location>
        <begin position="303"/>
        <end position="373"/>
    </location>
</feature>
<keyword evidence="10" id="KW-0067">ATP-binding</keyword>
<dbReference type="Gene3D" id="1.20.120.160">
    <property type="entry name" value="HPT domain"/>
    <property type="match status" value="1"/>
</dbReference>
<evidence type="ECO:0000259" key="20">
    <source>
        <dbReference type="PROSITE" id="PS50894"/>
    </source>
</evidence>
<sequence>MYKYYNDIYLFLNNFAANMMKNILPDNEIERLKKLEFFDLLNLGKDPQFDVFAETACLIADCPASLIAIMESETQTIQSCIGLEIDSVARENTVCQYSIASGEVVIINDTLLDDRSKDNPLILEGGIRFYVGIPFIDDEGFALGTICVIDYKPRTIIESQITALKKLADVISKLLTAKRKTVYAEYFQQLFNISNNLICVLDDELKFKDFNPVVEKIFSLKKEEAIGLGFNQVFGEGNNNLSKFKDLSENNQEVSFTTSTVTEDGSSVIVEWLLKSNQELSEIFCFGINITAQTEEKRQLESSERRFRSFFENAIGLMSMHDMEGNIISVNEKGRETLHYSIDEVKNLNLRDLVPEHNWPSLNQYLDRINKNKEDFGTMILKAKNGVEQIWMYHNVVEIDEEGKPYVISTALNVTERMTLEKDLIQTKKMLEQTSSVAQVGGWEVNLKKDTVFWSQSTKEIHKISNDFQPNLENAIGFYKEDSRERVKFLFNRAVTEGVPYDDEFQLVRNDGVTIWVRVKGIPEFENGVCNRVYGIIQDIDVFKNMFLDIAKKEAMMQSFVTYVPVAVAMFDKDLNYISVSSRWRGEFKMDEADIIGKNLFVVSPNIPEERKEIYLAALQGKTYINEDFAISVDGKEEIQHFDLKVGPWYLSDNEIGGVIVSVKNITNSVHTNEELKNAKKMADIASKAKSEFLANMSHEIRTPLNGVIGFSDLLLKTPLNDIQTQYLNYINESGENLLNIINDILDFSKIESGKMELLIEKSDVYDMVSQVINVILYQSQKKNIELLLNIEQGLPKTLLLDESRLKQILINLLGNAVKFTGEGEIELKVEKLRMDDSNIALRFSVRDTGIGIPIEKQKHIFDAFTQENSSISKRYGGTGLGLTISNNILGYMGSHLSLISTPEKGSVFFFDIEIPYEISELKEDDDLAIKKVLVVDDNEANRIILQHMLTYKNIESTLAANGMEALQILLKGEHFDVILMDYHMPIISGLETIDKIKQLFNERNETSPLVILHTSSEEHDVINSFRKEDNSYFLLKPIKSDDLYKTLRRVAQNNVIEVIAPQHSEKDQISFMKELNVLLVDDNPVNMVLNNKMMKSLIPDAHLTEAVNGLEAVEECKKKDFSIILMDVQMPVMNGLEATKQIRLLPGYKNVPIIGVTAGNVLGEKEKCLESGMIDFLPKPLRQADLLEMLKKHIAPEGDNDVETTDEMVMEKYINIDLLNDQIGDNDDFKEIFLNLVINELIQTENNIVTIAAEKNVNDAKMILHKLKGTAGTAGLFRLSDCALKWEKKTNENIDFSAMEKEIKEEITIGLDIIKSLMK</sequence>
<feature type="modified residue" description="Phosphohistidine" evidence="15">
    <location>
        <position position="1266"/>
    </location>
</feature>
<keyword evidence="14" id="KW-0131">Cell cycle</keyword>
<dbReference type="Proteomes" id="UP000184782">
    <property type="component" value="Unassembled WGS sequence"/>
</dbReference>
<keyword evidence="8" id="KW-0547">Nucleotide-binding</keyword>
<protein>
    <recommendedName>
        <fullName evidence="3">histidine kinase</fullName>
        <ecNumber evidence="3">2.7.13.3</ecNumber>
    </recommendedName>
</protein>
<organism evidence="21 22">
    <name type="scientific">Chryseobacterium scophthalmum</name>
    <dbReference type="NCBI Taxonomy" id="59733"/>
    <lineage>
        <taxon>Bacteria</taxon>
        <taxon>Pseudomonadati</taxon>
        <taxon>Bacteroidota</taxon>
        <taxon>Flavobacteriia</taxon>
        <taxon>Flavobacteriales</taxon>
        <taxon>Weeksellaceae</taxon>
        <taxon>Chryseobacterium group</taxon>
        <taxon>Chryseobacterium</taxon>
    </lineage>
</organism>
<reference evidence="22" key="1">
    <citation type="submission" date="2016-12" db="EMBL/GenBank/DDBJ databases">
        <authorList>
            <person name="Varghese N."/>
            <person name="Submissions S."/>
        </authorList>
    </citation>
    <scope>NUCLEOTIDE SEQUENCE [LARGE SCALE GENOMIC DNA]</scope>
    <source>
        <strain evidence="22">DSM 16779</strain>
    </source>
</reference>
<dbReference type="FunFam" id="1.10.287.130:FF:000038">
    <property type="entry name" value="Sensory transduction histidine kinase"/>
    <property type="match status" value="1"/>
</dbReference>
<dbReference type="Gene3D" id="3.40.50.2300">
    <property type="match status" value="2"/>
</dbReference>
<feature type="domain" description="Response regulatory" evidence="18">
    <location>
        <begin position="1077"/>
        <end position="1195"/>
    </location>
</feature>
<keyword evidence="7" id="KW-0812">Transmembrane</keyword>
<feature type="domain" description="HPt" evidence="20">
    <location>
        <begin position="1223"/>
        <end position="1320"/>
    </location>
</feature>
<dbReference type="Pfam" id="PF00072">
    <property type="entry name" value="Response_reg"/>
    <property type="match status" value="2"/>
</dbReference>
<keyword evidence="22" id="KW-1185">Reference proteome</keyword>
<dbReference type="Pfam" id="PF08448">
    <property type="entry name" value="PAS_4"/>
    <property type="match status" value="1"/>
</dbReference>
<dbReference type="CDD" id="cd16922">
    <property type="entry name" value="HATPase_EvgS-ArcB-TorS-like"/>
    <property type="match status" value="1"/>
</dbReference>
<accession>A0A1N6EHQ5</accession>
<feature type="modified residue" description="4-aspartylphosphate" evidence="16">
    <location>
        <position position="1128"/>
    </location>
</feature>
<dbReference type="Pfam" id="PF02518">
    <property type="entry name" value="HATPase_c"/>
    <property type="match status" value="1"/>
</dbReference>
<name>A0A1N6EHQ5_9FLAO</name>
<evidence type="ECO:0000256" key="4">
    <source>
        <dbReference type="ARBA" id="ARBA00022475"/>
    </source>
</evidence>
<evidence type="ECO:0000256" key="8">
    <source>
        <dbReference type="ARBA" id="ARBA00022741"/>
    </source>
</evidence>
<evidence type="ECO:0000256" key="7">
    <source>
        <dbReference type="ARBA" id="ARBA00022692"/>
    </source>
</evidence>
<dbReference type="Gene3D" id="3.30.565.10">
    <property type="entry name" value="Histidine kinase-like ATPase, C-terminal domain"/>
    <property type="match status" value="1"/>
</dbReference>
<feature type="domain" description="Histidine kinase" evidence="17">
    <location>
        <begin position="696"/>
        <end position="917"/>
    </location>
</feature>
<comment type="catalytic activity">
    <reaction evidence="1">
        <text>ATP + protein L-histidine = ADP + protein N-phospho-L-histidine.</text>
        <dbReference type="EC" id="2.7.13.3"/>
    </reaction>
</comment>
<evidence type="ECO:0000256" key="9">
    <source>
        <dbReference type="ARBA" id="ARBA00022777"/>
    </source>
</evidence>
<dbReference type="InterPro" id="IPR001789">
    <property type="entry name" value="Sig_transdc_resp-reg_receiver"/>
</dbReference>
<keyword evidence="13" id="KW-0472">Membrane</keyword>
<keyword evidence="6" id="KW-0808">Transferase</keyword>
<gene>
    <name evidence="21" type="ORF">SAMN05421769_0370</name>
</gene>
<dbReference type="SUPFAM" id="SSF47384">
    <property type="entry name" value="Homodimeric domain of signal transducing histidine kinase"/>
    <property type="match status" value="1"/>
</dbReference>
<evidence type="ECO:0000256" key="1">
    <source>
        <dbReference type="ARBA" id="ARBA00000085"/>
    </source>
</evidence>
<dbReference type="PANTHER" id="PTHR45339:SF1">
    <property type="entry name" value="HYBRID SIGNAL TRANSDUCTION HISTIDINE KINASE J"/>
    <property type="match status" value="1"/>
</dbReference>
<dbReference type="Pfam" id="PF13426">
    <property type="entry name" value="PAS_9"/>
    <property type="match status" value="2"/>
</dbReference>
<dbReference type="InterPro" id="IPR036641">
    <property type="entry name" value="HPT_dom_sf"/>
</dbReference>
<dbReference type="InterPro" id="IPR008207">
    <property type="entry name" value="Sig_transdc_His_kin_Hpt_dom"/>
</dbReference>
<dbReference type="SUPFAM" id="SSF52172">
    <property type="entry name" value="CheY-like"/>
    <property type="match status" value="2"/>
</dbReference>
<dbReference type="PROSITE" id="PS50894">
    <property type="entry name" value="HPT"/>
    <property type="match status" value="1"/>
</dbReference>
<dbReference type="FunFam" id="3.30.565.10:FF:000010">
    <property type="entry name" value="Sensor histidine kinase RcsC"/>
    <property type="match status" value="1"/>
</dbReference>
<evidence type="ECO:0000256" key="2">
    <source>
        <dbReference type="ARBA" id="ARBA00004651"/>
    </source>
</evidence>
<dbReference type="SUPFAM" id="SSF55874">
    <property type="entry name" value="ATPase domain of HSP90 chaperone/DNA topoisomerase II/histidine kinase"/>
    <property type="match status" value="1"/>
</dbReference>
<dbReference type="SUPFAM" id="SSF47226">
    <property type="entry name" value="Histidine-containing phosphotransfer domain, HPT domain"/>
    <property type="match status" value="1"/>
</dbReference>
<dbReference type="GO" id="GO:0005524">
    <property type="term" value="F:ATP binding"/>
    <property type="evidence" value="ECO:0007669"/>
    <property type="project" value="UniProtKB-KW"/>
</dbReference>
<dbReference type="Gene3D" id="2.10.70.100">
    <property type="match status" value="1"/>
</dbReference>
<dbReference type="InterPro" id="IPR003661">
    <property type="entry name" value="HisK_dim/P_dom"/>
</dbReference>
<dbReference type="SMART" id="SM00388">
    <property type="entry name" value="HisKA"/>
    <property type="match status" value="1"/>
</dbReference>
<dbReference type="InterPro" id="IPR013656">
    <property type="entry name" value="PAS_4"/>
</dbReference>
<dbReference type="InterPro" id="IPR029016">
    <property type="entry name" value="GAF-like_dom_sf"/>
</dbReference>
<dbReference type="InterPro" id="IPR036890">
    <property type="entry name" value="HATPase_C_sf"/>
</dbReference>
<dbReference type="SMART" id="SM00091">
    <property type="entry name" value="PAS"/>
    <property type="match status" value="3"/>
</dbReference>
<keyword evidence="11" id="KW-1133">Transmembrane helix</keyword>
<evidence type="ECO:0000256" key="14">
    <source>
        <dbReference type="ARBA" id="ARBA00023306"/>
    </source>
</evidence>
<dbReference type="InterPro" id="IPR013655">
    <property type="entry name" value="PAS_fold_3"/>
</dbReference>
<dbReference type="GO" id="GO:0000155">
    <property type="term" value="F:phosphorelay sensor kinase activity"/>
    <property type="evidence" value="ECO:0007669"/>
    <property type="project" value="InterPro"/>
</dbReference>
<dbReference type="GO" id="GO:0005886">
    <property type="term" value="C:plasma membrane"/>
    <property type="evidence" value="ECO:0007669"/>
    <property type="project" value="UniProtKB-SubCell"/>
</dbReference>
<evidence type="ECO:0000259" key="17">
    <source>
        <dbReference type="PROSITE" id="PS50109"/>
    </source>
</evidence>
<feature type="modified residue" description="4-aspartylphosphate" evidence="16">
    <location>
        <position position="982"/>
    </location>
</feature>
<evidence type="ECO:0000259" key="19">
    <source>
        <dbReference type="PROSITE" id="PS50112"/>
    </source>
</evidence>
<dbReference type="Gene3D" id="1.10.287.130">
    <property type="match status" value="1"/>
</dbReference>
<dbReference type="InterPro" id="IPR003018">
    <property type="entry name" value="GAF"/>
</dbReference>
<comment type="subcellular location">
    <subcellularLocation>
        <location evidence="2">Cell membrane</location>
        <topology evidence="2">Multi-pass membrane protein</topology>
    </subcellularLocation>
</comment>
<dbReference type="Pfam" id="PF01590">
    <property type="entry name" value="GAF"/>
    <property type="match status" value="1"/>
</dbReference>
<dbReference type="InterPro" id="IPR003594">
    <property type="entry name" value="HATPase_dom"/>
</dbReference>
<dbReference type="SMART" id="SM00448">
    <property type="entry name" value="REC"/>
    <property type="match status" value="2"/>
</dbReference>
<dbReference type="InterPro" id="IPR005467">
    <property type="entry name" value="His_kinase_dom"/>
</dbReference>
<dbReference type="Pfam" id="PF00512">
    <property type="entry name" value="HisKA"/>
    <property type="match status" value="1"/>
</dbReference>